<organism evidence="1 2">
    <name type="scientific">Synaphobranchus kaupii</name>
    <name type="common">Kaup's arrowtooth eel</name>
    <dbReference type="NCBI Taxonomy" id="118154"/>
    <lineage>
        <taxon>Eukaryota</taxon>
        <taxon>Metazoa</taxon>
        <taxon>Chordata</taxon>
        <taxon>Craniata</taxon>
        <taxon>Vertebrata</taxon>
        <taxon>Euteleostomi</taxon>
        <taxon>Actinopterygii</taxon>
        <taxon>Neopterygii</taxon>
        <taxon>Teleostei</taxon>
        <taxon>Anguilliformes</taxon>
        <taxon>Synaphobranchidae</taxon>
        <taxon>Synaphobranchus</taxon>
    </lineage>
</organism>
<proteinExistence type="predicted"/>
<evidence type="ECO:0000313" key="2">
    <source>
        <dbReference type="Proteomes" id="UP001152622"/>
    </source>
</evidence>
<sequence length="105" mass="11237">MCVGGPLPVHGRGFYTATPPAVRLFPSLVNARERGTEGDGVRFSQMAFNAARRGVLPEEETERFIEAVCGAKQEAGNSLAGGTLTATAEHGLLREVKCGRRYSTK</sequence>
<gene>
    <name evidence="1" type="ORF">SKAU_G00339740</name>
</gene>
<dbReference type="AlphaFoldDB" id="A0A9Q1IH52"/>
<accession>A0A9Q1IH52</accession>
<dbReference type="Proteomes" id="UP001152622">
    <property type="component" value="Chromosome 15"/>
</dbReference>
<name>A0A9Q1IH52_SYNKA</name>
<comment type="caution">
    <text evidence="1">The sequence shown here is derived from an EMBL/GenBank/DDBJ whole genome shotgun (WGS) entry which is preliminary data.</text>
</comment>
<keyword evidence="2" id="KW-1185">Reference proteome</keyword>
<reference evidence="1" key="1">
    <citation type="journal article" date="2023" name="Science">
        <title>Genome structures resolve the early diversification of teleost fishes.</title>
        <authorList>
            <person name="Parey E."/>
            <person name="Louis A."/>
            <person name="Montfort J."/>
            <person name="Bouchez O."/>
            <person name="Roques C."/>
            <person name="Iampietro C."/>
            <person name="Lluch J."/>
            <person name="Castinel A."/>
            <person name="Donnadieu C."/>
            <person name="Desvignes T."/>
            <person name="Floi Bucao C."/>
            <person name="Jouanno E."/>
            <person name="Wen M."/>
            <person name="Mejri S."/>
            <person name="Dirks R."/>
            <person name="Jansen H."/>
            <person name="Henkel C."/>
            <person name="Chen W.J."/>
            <person name="Zahm M."/>
            <person name="Cabau C."/>
            <person name="Klopp C."/>
            <person name="Thompson A.W."/>
            <person name="Robinson-Rechavi M."/>
            <person name="Braasch I."/>
            <person name="Lecointre G."/>
            <person name="Bobe J."/>
            <person name="Postlethwait J.H."/>
            <person name="Berthelot C."/>
            <person name="Roest Crollius H."/>
            <person name="Guiguen Y."/>
        </authorList>
    </citation>
    <scope>NUCLEOTIDE SEQUENCE</scope>
    <source>
        <strain evidence="1">WJC10195</strain>
    </source>
</reference>
<evidence type="ECO:0000313" key="1">
    <source>
        <dbReference type="EMBL" id="KAJ8341683.1"/>
    </source>
</evidence>
<protein>
    <submittedName>
        <fullName evidence="1">Uncharacterized protein</fullName>
    </submittedName>
</protein>
<dbReference type="EMBL" id="JAINUF010000015">
    <property type="protein sequence ID" value="KAJ8341683.1"/>
    <property type="molecule type" value="Genomic_DNA"/>
</dbReference>